<keyword evidence="3" id="KW-0813">Transport</keyword>
<feature type="transmembrane region" description="Helical" evidence="7">
    <location>
        <begin position="104"/>
        <end position="122"/>
    </location>
</feature>
<evidence type="ECO:0000313" key="9">
    <source>
        <dbReference type="Proteomes" id="UP000326759"/>
    </source>
</evidence>
<dbReference type="EMBL" id="SEYY01002474">
    <property type="protein sequence ID" value="KAB7504751.1"/>
    <property type="molecule type" value="Genomic_DNA"/>
</dbReference>
<feature type="transmembrane region" description="Helical" evidence="7">
    <location>
        <begin position="77"/>
        <end position="98"/>
    </location>
</feature>
<dbReference type="PANTHER" id="PTHR11119">
    <property type="entry name" value="XANTHINE-URACIL / VITAMIN C PERMEASE FAMILY MEMBER"/>
    <property type="match status" value="1"/>
</dbReference>
<evidence type="ECO:0000256" key="7">
    <source>
        <dbReference type="SAM" id="Phobius"/>
    </source>
</evidence>
<feature type="transmembrane region" description="Helical" evidence="7">
    <location>
        <begin position="184"/>
        <end position="204"/>
    </location>
</feature>
<organism evidence="8 9">
    <name type="scientific">Armadillidium nasatum</name>
    <dbReference type="NCBI Taxonomy" id="96803"/>
    <lineage>
        <taxon>Eukaryota</taxon>
        <taxon>Metazoa</taxon>
        <taxon>Ecdysozoa</taxon>
        <taxon>Arthropoda</taxon>
        <taxon>Crustacea</taxon>
        <taxon>Multicrustacea</taxon>
        <taxon>Malacostraca</taxon>
        <taxon>Eumalacostraca</taxon>
        <taxon>Peracarida</taxon>
        <taxon>Isopoda</taxon>
        <taxon>Oniscidea</taxon>
        <taxon>Crinocheta</taxon>
        <taxon>Armadillidiidae</taxon>
        <taxon>Armadillidium</taxon>
    </lineage>
</organism>
<evidence type="ECO:0000256" key="2">
    <source>
        <dbReference type="ARBA" id="ARBA00008821"/>
    </source>
</evidence>
<proteinExistence type="inferred from homology"/>
<keyword evidence="4 7" id="KW-0812">Transmembrane</keyword>
<dbReference type="GO" id="GO:0005886">
    <property type="term" value="C:plasma membrane"/>
    <property type="evidence" value="ECO:0007669"/>
    <property type="project" value="UniProtKB-ARBA"/>
</dbReference>
<feature type="transmembrane region" description="Helical" evidence="7">
    <location>
        <begin position="29"/>
        <end position="48"/>
    </location>
</feature>
<evidence type="ECO:0000256" key="1">
    <source>
        <dbReference type="ARBA" id="ARBA00004141"/>
    </source>
</evidence>
<dbReference type="PROSITE" id="PS01116">
    <property type="entry name" value="XANTH_URACIL_PERMASE"/>
    <property type="match status" value="1"/>
</dbReference>
<evidence type="ECO:0000313" key="8">
    <source>
        <dbReference type="EMBL" id="KAB7504751.1"/>
    </source>
</evidence>
<sequence>MIGSLLGIPFILVPLLCIGEDDPAKGQLISTILFASGIVTLLQSTFGVRCERYDFGNLTQTEKDEVWMPRMREIQGAIIVSSLFQVIIGCTGVVGFVLNWISPLAVVPTISLVGLSLVKTAADKASSQWGIALLTSVILAIFISWAFCGILTASGALPSNSEARTDINFALIQRSPWFYIPYPFQWGIPSVTVSGVFGMLAGVIPSMIESVGDYYACARLSGVKPPPKHAMNRGICIEGIGCIITGILGTGNGTTSYSENIGAIRVTRFVLQVASRRVIQVAGLLLIFCGMFGKFGAFFGTLPNPVIGGVFMIVFSIITAVGLSNLQAVDLNSSRNLFWVGNNSELIKTGSEIVDQLIIVLLRTHMFVGGALGLILDNSIPGKYSSNIPKYSSNIPKYSSNIPKYSKYSKYSSNIPQIFQNILQIFQIFQNIPQIFQNIPQIFQKHVMEVFPSSGTEEERGVTKWKRQVTASDEEEGLEDSSYDLPFGMSLLKRVTWCSHVPFSPTYRTDKKDQV</sequence>
<evidence type="ECO:0000256" key="5">
    <source>
        <dbReference type="ARBA" id="ARBA00022989"/>
    </source>
</evidence>
<accession>A0A5N5TDY1</accession>
<dbReference type="AlphaFoldDB" id="A0A5N5TDY1"/>
<keyword evidence="9" id="KW-1185">Reference proteome</keyword>
<dbReference type="GO" id="GO:0022857">
    <property type="term" value="F:transmembrane transporter activity"/>
    <property type="evidence" value="ECO:0007669"/>
    <property type="project" value="InterPro"/>
</dbReference>
<feature type="transmembrane region" description="Helical" evidence="7">
    <location>
        <begin position="129"/>
        <end position="153"/>
    </location>
</feature>
<feature type="transmembrane region" description="Helical" evidence="7">
    <location>
        <begin position="278"/>
        <end position="300"/>
    </location>
</feature>
<dbReference type="InterPro" id="IPR006043">
    <property type="entry name" value="NCS2"/>
</dbReference>
<evidence type="ECO:0000256" key="4">
    <source>
        <dbReference type="ARBA" id="ARBA00022692"/>
    </source>
</evidence>
<comment type="similarity">
    <text evidence="2">Belongs to the nucleobase:cation symporter-2 (NCS2) (TC 2.A.40) family.</text>
</comment>
<dbReference type="InterPro" id="IPR006042">
    <property type="entry name" value="Xan_ur_permease"/>
</dbReference>
<dbReference type="OrthoDB" id="1641903at2759"/>
<keyword evidence="6 7" id="KW-0472">Membrane</keyword>
<feature type="transmembrane region" description="Helical" evidence="7">
    <location>
        <begin position="306"/>
        <end position="326"/>
    </location>
</feature>
<gene>
    <name evidence="8" type="ORF">Anas_12588</name>
</gene>
<dbReference type="Proteomes" id="UP000326759">
    <property type="component" value="Unassembled WGS sequence"/>
</dbReference>
<comment type="caution">
    <text evidence="8">The sequence shown here is derived from an EMBL/GenBank/DDBJ whole genome shotgun (WGS) entry which is preliminary data.</text>
</comment>
<dbReference type="Pfam" id="PF00860">
    <property type="entry name" value="Xan_ur_permease"/>
    <property type="match status" value="2"/>
</dbReference>
<reference evidence="8 9" key="1">
    <citation type="journal article" date="2019" name="PLoS Biol.">
        <title>Sex chromosomes control vertical transmission of feminizing Wolbachia symbionts in an isopod.</title>
        <authorList>
            <person name="Becking T."/>
            <person name="Chebbi M.A."/>
            <person name="Giraud I."/>
            <person name="Moumen B."/>
            <person name="Laverre T."/>
            <person name="Caubet Y."/>
            <person name="Peccoud J."/>
            <person name="Gilbert C."/>
            <person name="Cordaux R."/>
        </authorList>
    </citation>
    <scope>NUCLEOTIDE SEQUENCE [LARGE SCALE GENOMIC DNA]</scope>
    <source>
        <strain evidence="8">ANa2</strain>
        <tissue evidence="8">Whole body excluding digestive tract and cuticle</tissue>
    </source>
</reference>
<evidence type="ECO:0000256" key="6">
    <source>
        <dbReference type="ARBA" id="ARBA00023136"/>
    </source>
</evidence>
<keyword evidence="5 7" id="KW-1133">Transmembrane helix</keyword>
<comment type="subcellular location">
    <subcellularLocation>
        <location evidence="1">Membrane</location>
        <topology evidence="1">Multi-pass membrane protein</topology>
    </subcellularLocation>
</comment>
<evidence type="ECO:0000256" key="3">
    <source>
        <dbReference type="ARBA" id="ARBA00022448"/>
    </source>
</evidence>
<name>A0A5N5TDY1_9CRUS</name>
<protein>
    <submittedName>
        <fullName evidence="8">Solute carrier family 23 member 2</fullName>
    </submittedName>
</protein>